<sequence>MYAIPSGDNYYILDNSPFYVFGVSYCDEFTVKETDGELVYDFVTARAGHSTYRIRIPAGKEHQYFLEYWEPLAELGCSYEGSSANKKRLYAIDMPPNVDVSKAYNIMEDNERQGI</sequence>
<name>A0ABX8DI60_9GAMM</name>
<proteinExistence type="predicted"/>
<dbReference type="RefSeq" id="WP_213683021.1">
    <property type="nucleotide sequence ID" value="NZ_CP074572.1"/>
</dbReference>
<dbReference type="Pfam" id="PF14085">
    <property type="entry name" value="DUF4265"/>
    <property type="match status" value="1"/>
</dbReference>
<protein>
    <submittedName>
        <fullName evidence="1">DUF4265 domain-containing protein</fullName>
    </submittedName>
</protein>
<dbReference type="InterPro" id="IPR025361">
    <property type="entry name" value="DUF4265"/>
</dbReference>
<keyword evidence="2" id="KW-1185">Reference proteome</keyword>
<evidence type="ECO:0000313" key="2">
    <source>
        <dbReference type="Proteomes" id="UP000676428"/>
    </source>
</evidence>
<accession>A0ABX8DI60</accession>
<evidence type="ECO:0000313" key="1">
    <source>
        <dbReference type="EMBL" id="QVK24433.1"/>
    </source>
</evidence>
<dbReference type="EMBL" id="CP074572">
    <property type="protein sequence ID" value="QVK24433.1"/>
    <property type="molecule type" value="Genomic_DNA"/>
</dbReference>
<dbReference type="Proteomes" id="UP000676428">
    <property type="component" value="Chromosome"/>
</dbReference>
<reference evidence="1 2" key="1">
    <citation type="journal article" date="2012" name="Int. J. Syst. Evol. Microbiol.">
        <title>Shewanella dokdonensis sp. nov., isolated from seawater.</title>
        <authorList>
            <person name="Sung H.R."/>
            <person name="Yoon J.H."/>
            <person name="Ghim S.Y."/>
        </authorList>
    </citation>
    <scope>NUCLEOTIDE SEQUENCE [LARGE SCALE GENOMIC DNA]</scope>
    <source>
        <strain evidence="1 2">DSM 23626</strain>
    </source>
</reference>
<gene>
    <name evidence="1" type="ORF">KHX94_08140</name>
</gene>
<organism evidence="1 2">
    <name type="scientific">Shewanella dokdonensis</name>
    <dbReference type="NCBI Taxonomy" id="712036"/>
    <lineage>
        <taxon>Bacteria</taxon>
        <taxon>Pseudomonadati</taxon>
        <taxon>Pseudomonadota</taxon>
        <taxon>Gammaproteobacteria</taxon>
        <taxon>Alteromonadales</taxon>
        <taxon>Shewanellaceae</taxon>
        <taxon>Shewanella</taxon>
    </lineage>
</organism>